<evidence type="ECO:0000256" key="4">
    <source>
        <dbReference type="PROSITE-ProRule" id="PRU00335"/>
    </source>
</evidence>
<dbReference type="SUPFAM" id="SSF48498">
    <property type="entry name" value="Tetracyclin repressor-like, C-terminal domain"/>
    <property type="match status" value="1"/>
</dbReference>
<dbReference type="SUPFAM" id="SSF46689">
    <property type="entry name" value="Homeodomain-like"/>
    <property type="match status" value="1"/>
</dbReference>
<dbReference type="Proteomes" id="UP000663505">
    <property type="component" value="Chromosome"/>
</dbReference>
<dbReference type="InterPro" id="IPR050109">
    <property type="entry name" value="HTH-type_TetR-like_transc_reg"/>
</dbReference>
<feature type="domain" description="HTH tetR-type" evidence="5">
    <location>
        <begin position="20"/>
        <end position="80"/>
    </location>
</feature>
<dbReference type="GO" id="GO:0000976">
    <property type="term" value="F:transcription cis-regulatory region binding"/>
    <property type="evidence" value="ECO:0007669"/>
    <property type="project" value="TreeGrafter"/>
</dbReference>
<reference evidence="6 7" key="1">
    <citation type="submission" date="2021-02" db="EMBL/GenBank/DDBJ databases">
        <title>Alicyclobacillus curvatus sp. nov. and Alicyclobacillus mengziensis sp. nov., two acidophilic bacteria isolated from acid mine drainage.</title>
        <authorList>
            <person name="Huang Y."/>
        </authorList>
    </citation>
    <scope>NUCLEOTIDE SEQUENCE [LARGE SCALE GENOMIC DNA]</scope>
    <source>
        <strain evidence="6 7">S30H14</strain>
    </source>
</reference>
<dbReference type="PANTHER" id="PTHR30055">
    <property type="entry name" value="HTH-TYPE TRANSCRIPTIONAL REGULATOR RUTR"/>
    <property type="match status" value="1"/>
</dbReference>
<dbReference type="PRINTS" id="PR00455">
    <property type="entry name" value="HTHTETR"/>
</dbReference>
<dbReference type="PANTHER" id="PTHR30055:SF234">
    <property type="entry name" value="HTH-TYPE TRANSCRIPTIONAL REGULATOR BETI"/>
    <property type="match status" value="1"/>
</dbReference>
<dbReference type="Gene3D" id="1.10.357.10">
    <property type="entry name" value="Tetracycline Repressor, domain 2"/>
    <property type="match status" value="1"/>
</dbReference>
<dbReference type="PROSITE" id="PS50977">
    <property type="entry name" value="HTH_TETR_2"/>
    <property type="match status" value="1"/>
</dbReference>
<dbReference type="InterPro" id="IPR009057">
    <property type="entry name" value="Homeodomain-like_sf"/>
</dbReference>
<proteinExistence type="predicted"/>
<keyword evidence="3" id="KW-0804">Transcription</keyword>
<evidence type="ECO:0000259" key="5">
    <source>
        <dbReference type="PROSITE" id="PS50977"/>
    </source>
</evidence>
<dbReference type="KEGG" id="afx:JZ786_19430"/>
<keyword evidence="1" id="KW-0805">Transcription regulation</keyword>
<dbReference type="GO" id="GO:0003700">
    <property type="term" value="F:DNA-binding transcription factor activity"/>
    <property type="evidence" value="ECO:0007669"/>
    <property type="project" value="TreeGrafter"/>
</dbReference>
<sequence length="204" mass="23390">MNEIKPMNGARKRKERRESIENRQLILTTARRLFAGNGVRAVSMRQIAREAGIGQGTLYRQYTDKGALCEALLRETIEEFQNTFEIRAQASTDKALQLVEELLEQIVQFTDENSEMVSALVEVALSERRHVFHHIPFYAWAREKIMQLLTTGMESGEVQPLDAEYTAYVLLSPLVMNIFIRKGFSSERILQTTRQLLLNGVKVD</sequence>
<dbReference type="InterPro" id="IPR036271">
    <property type="entry name" value="Tet_transcr_reg_TetR-rel_C_sf"/>
</dbReference>
<keyword evidence="7" id="KW-1185">Reference proteome</keyword>
<evidence type="ECO:0000256" key="1">
    <source>
        <dbReference type="ARBA" id="ARBA00023015"/>
    </source>
</evidence>
<name>A0A9X7VWZ2_9BACL</name>
<evidence type="ECO:0000256" key="2">
    <source>
        <dbReference type="ARBA" id="ARBA00023125"/>
    </source>
</evidence>
<keyword evidence="2 4" id="KW-0238">DNA-binding</keyword>
<feature type="DNA-binding region" description="H-T-H motif" evidence="4">
    <location>
        <begin position="43"/>
        <end position="62"/>
    </location>
</feature>
<dbReference type="AlphaFoldDB" id="A0A9X7VWZ2"/>
<protein>
    <submittedName>
        <fullName evidence="6">TetR/AcrR family transcriptional regulator</fullName>
    </submittedName>
</protein>
<dbReference type="Pfam" id="PF00440">
    <property type="entry name" value="TetR_N"/>
    <property type="match status" value="1"/>
</dbReference>
<dbReference type="InterPro" id="IPR001647">
    <property type="entry name" value="HTH_TetR"/>
</dbReference>
<evidence type="ECO:0000256" key="3">
    <source>
        <dbReference type="ARBA" id="ARBA00023163"/>
    </source>
</evidence>
<dbReference type="RefSeq" id="WP_206655967.1">
    <property type="nucleotide sequence ID" value="NZ_CP071182.1"/>
</dbReference>
<evidence type="ECO:0000313" key="6">
    <source>
        <dbReference type="EMBL" id="QSO46601.1"/>
    </source>
</evidence>
<evidence type="ECO:0000313" key="7">
    <source>
        <dbReference type="Proteomes" id="UP000663505"/>
    </source>
</evidence>
<gene>
    <name evidence="6" type="ORF">JZ786_19430</name>
</gene>
<accession>A0A9X7VWZ2</accession>
<dbReference type="EMBL" id="CP071182">
    <property type="protein sequence ID" value="QSO46601.1"/>
    <property type="molecule type" value="Genomic_DNA"/>
</dbReference>
<organism evidence="6 7">
    <name type="scientific">Alicyclobacillus mengziensis</name>
    <dbReference type="NCBI Taxonomy" id="2931921"/>
    <lineage>
        <taxon>Bacteria</taxon>
        <taxon>Bacillati</taxon>
        <taxon>Bacillota</taxon>
        <taxon>Bacilli</taxon>
        <taxon>Bacillales</taxon>
        <taxon>Alicyclobacillaceae</taxon>
        <taxon>Alicyclobacillus</taxon>
    </lineage>
</organism>